<gene>
    <name evidence="1" type="ORF">PSON_ATCC_30995.1.T1490049</name>
</gene>
<reference evidence="1" key="1">
    <citation type="submission" date="2021-01" db="EMBL/GenBank/DDBJ databases">
        <authorList>
            <consortium name="Genoscope - CEA"/>
            <person name="William W."/>
        </authorList>
    </citation>
    <scope>NUCLEOTIDE SEQUENCE</scope>
</reference>
<dbReference type="OrthoDB" id="307584at2759"/>
<comment type="caution">
    <text evidence="1">The sequence shown here is derived from an EMBL/GenBank/DDBJ whole genome shotgun (WGS) entry which is preliminary data.</text>
</comment>
<evidence type="ECO:0000313" key="2">
    <source>
        <dbReference type="Proteomes" id="UP000692954"/>
    </source>
</evidence>
<sequence length="169" mass="19971">MLEQITFTSNKNGQDVTLKSLIDTPFRFMIAKIIELNIKEKEYVGSFQYVMKISTQNKIIKIFNKLPGFVEELFVQANDIVTIQSVLYNLTYQNQDSRIHDIQLVNPIKKHPKIRINIINNKQSQEQTQKEFKKEKLIQENHYNIQSQNHNLQLQIENHSQIVNYVIII</sequence>
<dbReference type="EMBL" id="CAJJDN010000149">
    <property type="protein sequence ID" value="CAD8124105.1"/>
    <property type="molecule type" value="Genomic_DNA"/>
</dbReference>
<proteinExistence type="predicted"/>
<keyword evidence="2" id="KW-1185">Reference proteome</keyword>
<organism evidence="1 2">
    <name type="scientific">Paramecium sonneborni</name>
    <dbReference type="NCBI Taxonomy" id="65129"/>
    <lineage>
        <taxon>Eukaryota</taxon>
        <taxon>Sar</taxon>
        <taxon>Alveolata</taxon>
        <taxon>Ciliophora</taxon>
        <taxon>Intramacronucleata</taxon>
        <taxon>Oligohymenophorea</taxon>
        <taxon>Peniculida</taxon>
        <taxon>Parameciidae</taxon>
        <taxon>Paramecium</taxon>
    </lineage>
</organism>
<name>A0A8S1RBS1_9CILI</name>
<dbReference type="Proteomes" id="UP000692954">
    <property type="component" value="Unassembled WGS sequence"/>
</dbReference>
<protein>
    <submittedName>
        <fullName evidence="1">Uncharacterized protein</fullName>
    </submittedName>
</protein>
<dbReference type="AlphaFoldDB" id="A0A8S1RBS1"/>
<evidence type="ECO:0000313" key="1">
    <source>
        <dbReference type="EMBL" id="CAD8124105.1"/>
    </source>
</evidence>
<accession>A0A8S1RBS1</accession>